<dbReference type="FunFam" id="3.40.47.10:FF:000014">
    <property type="entry name" value="Chalcone synthase 1"/>
    <property type="match status" value="1"/>
</dbReference>
<dbReference type="Pfam" id="PF02797">
    <property type="entry name" value="Chal_sti_synt_C"/>
    <property type="match status" value="1"/>
</dbReference>
<gene>
    <name evidence="6" type="ORF">CFter6_0498</name>
</gene>
<dbReference type="GO" id="GO:0016747">
    <property type="term" value="F:acyltransferase activity, transferring groups other than amino-acyl groups"/>
    <property type="evidence" value="ECO:0007669"/>
    <property type="project" value="InterPro"/>
</dbReference>
<dbReference type="CDD" id="cd00831">
    <property type="entry name" value="CHS_like"/>
    <property type="match status" value="1"/>
</dbReference>
<dbReference type="PIRSF" id="PIRSF000451">
    <property type="entry name" value="PKS_III"/>
    <property type="match status" value="1"/>
</dbReference>
<name>A0A127P666_9BURK</name>
<evidence type="ECO:0000313" key="7">
    <source>
        <dbReference type="Proteomes" id="UP000072421"/>
    </source>
</evidence>
<dbReference type="NCBIfam" id="NF042429">
    <property type="entry name" value="DHPHCoAsyn_DpgA"/>
    <property type="match status" value="1"/>
</dbReference>
<dbReference type="InterPro" id="IPR016039">
    <property type="entry name" value="Thiolase-like"/>
</dbReference>
<dbReference type="InterPro" id="IPR053446">
    <property type="entry name" value="DPA-CoA_Synthase"/>
</dbReference>
<evidence type="ECO:0000313" key="6">
    <source>
        <dbReference type="EMBL" id="AMO93227.1"/>
    </source>
</evidence>
<dbReference type="InterPro" id="IPR012328">
    <property type="entry name" value="Chalcone/stilbene_synt_C"/>
</dbReference>
<evidence type="ECO:0000259" key="4">
    <source>
        <dbReference type="Pfam" id="PF00195"/>
    </source>
</evidence>
<organism evidence="6">
    <name type="scientific">Collimonas fungivorans</name>
    <dbReference type="NCBI Taxonomy" id="158899"/>
    <lineage>
        <taxon>Bacteria</taxon>
        <taxon>Pseudomonadati</taxon>
        <taxon>Pseudomonadota</taxon>
        <taxon>Betaproteobacteria</taxon>
        <taxon>Burkholderiales</taxon>
        <taxon>Oxalobacteraceae</taxon>
        <taxon>Collimonas</taxon>
    </lineage>
</organism>
<evidence type="ECO:0000259" key="5">
    <source>
        <dbReference type="Pfam" id="PF02797"/>
    </source>
</evidence>
<dbReference type="InterPro" id="IPR011141">
    <property type="entry name" value="Polyketide_synthase_type-III"/>
</dbReference>
<feature type="domain" description="Chalcone/stilbene synthase C-terminal" evidence="5">
    <location>
        <begin position="296"/>
        <end position="411"/>
    </location>
</feature>
<evidence type="ECO:0000256" key="1">
    <source>
        <dbReference type="ARBA" id="ARBA00005531"/>
    </source>
</evidence>
<dbReference type="SUPFAM" id="SSF53901">
    <property type="entry name" value="Thiolase-like"/>
    <property type="match status" value="1"/>
</dbReference>
<dbReference type="PATRIC" id="fig|158899.10.peg.506"/>
<dbReference type="Gene3D" id="3.40.47.10">
    <property type="match status" value="2"/>
</dbReference>
<dbReference type="InterPro" id="IPR001099">
    <property type="entry name" value="Chalcone/stilbene_synt_N"/>
</dbReference>
<feature type="active site" description="Acyl-thioester intermediate" evidence="3">
    <location>
        <position position="181"/>
    </location>
</feature>
<keyword evidence="2" id="KW-0808">Transferase</keyword>
<dbReference type="PANTHER" id="PTHR11877">
    <property type="entry name" value="HYDROXYMETHYLGLUTARYL-COA SYNTHASE"/>
    <property type="match status" value="1"/>
</dbReference>
<dbReference type="Pfam" id="PF00195">
    <property type="entry name" value="Chal_sti_synt_N"/>
    <property type="match status" value="1"/>
</dbReference>
<dbReference type="GO" id="GO:0030639">
    <property type="term" value="P:polyketide biosynthetic process"/>
    <property type="evidence" value="ECO:0007669"/>
    <property type="project" value="TreeGrafter"/>
</dbReference>
<evidence type="ECO:0000256" key="3">
    <source>
        <dbReference type="PIRSR" id="PIRSR000451-1"/>
    </source>
</evidence>
<evidence type="ECO:0000256" key="2">
    <source>
        <dbReference type="ARBA" id="ARBA00022679"/>
    </source>
</evidence>
<dbReference type="RefSeq" id="WP_335340298.1">
    <property type="nucleotide sequence ID" value="NZ_CP013232.1"/>
</dbReference>
<accession>A0A127P666</accession>
<sequence length="412" mass="44591">MPHKHVTASSRIGFSLNIVFLSNNAFKNACPTMSEKLPVSVADGGRRASIVGVGTANPKNSFTQDEVLEAFGIEDRRIRLMFRNSAIGRRHLILPPKSVSGQYLNETQGDLLRKHSDCALEIGAKAILSSVQSAQATLADIHYLCCVTTTGFLTPGLSALMCKKLGLNSNCGRLDIVGMGCNAGLNGLNAVASWSLANPGRLAIMLCVEICSAAYFVDGSMETAVVNSLFGDGAGAVALTTAGDFDATRLWGKTTNRRDFDRNGVTCPEVIRFASCVVSDTIDGMKFVWDDEHNKFNFMLAQDVPYIVGANVEAVIDRLLGEAGLRRSEVAHWVVHSGGKKVIDTVKINLGLTTHDLRHTTSVLRDYGNMSSGSFLFSFERLMQEECVRHGDFGVMMTMGPGTTIETALLRW</sequence>
<proteinExistence type="inferred from homology"/>
<dbReference type="EMBL" id="CP013232">
    <property type="protein sequence ID" value="AMO93227.1"/>
    <property type="molecule type" value="Genomic_DNA"/>
</dbReference>
<feature type="domain" description="Chalcone/stilbene synthase N-terminal" evidence="4">
    <location>
        <begin position="47"/>
        <end position="239"/>
    </location>
</feature>
<dbReference type="PANTHER" id="PTHR11877:SF46">
    <property type="entry name" value="TYPE III POLYKETIDE SYNTHASE A"/>
    <property type="match status" value="1"/>
</dbReference>
<protein>
    <submittedName>
        <fullName evidence="6">3-Oxoacyl-[acyl-carrier-(ACP)] synthase III C terminal family protein</fullName>
    </submittedName>
</protein>
<dbReference type="Proteomes" id="UP000072421">
    <property type="component" value="Chromosome"/>
</dbReference>
<dbReference type="AlphaFoldDB" id="A0A127P666"/>
<reference evidence="6 7" key="1">
    <citation type="submission" date="2015-11" db="EMBL/GenBank/DDBJ databases">
        <title>Exploring the genomic traits of fungus-feeding bacterial genus Collimonas.</title>
        <authorList>
            <person name="Song C."/>
            <person name="Schmidt R."/>
            <person name="de Jager V."/>
            <person name="Krzyzanowska D."/>
            <person name="Jongedijk E."/>
            <person name="Cankar K."/>
            <person name="Beekwilder J."/>
            <person name="van Veen A."/>
            <person name="de Boer W."/>
            <person name="van Veen J.A."/>
            <person name="Garbeva P."/>
        </authorList>
    </citation>
    <scope>NUCLEOTIDE SEQUENCE [LARGE SCALE GENOMIC DNA]</scope>
    <source>
        <strain evidence="6 7">Ter6</strain>
    </source>
</reference>
<comment type="similarity">
    <text evidence="1">Belongs to the thiolase-like superfamily. Chalcone/stilbene synthases family.</text>
</comment>